<accession>A0A2N9YFR5</accession>
<dbReference type="AlphaFoldDB" id="A0A2N9YFR5"/>
<gene>
    <name evidence="2" type="ORF">BLE401_11845</name>
</gene>
<dbReference type="InterPro" id="IPR050792">
    <property type="entry name" value="ADP-ribosylglycohydrolase"/>
</dbReference>
<dbReference type="SUPFAM" id="SSF101478">
    <property type="entry name" value="ADP-ribosylglycohydrolase"/>
    <property type="match status" value="1"/>
</dbReference>
<dbReference type="InterPro" id="IPR036705">
    <property type="entry name" value="Ribosyl_crysJ1_sf"/>
</dbReference>
<dbReference type="GO" id="GO:0046872">
    <property type="term" value="F:metal ion binding"/>
    <property type="evidence" value="ECO:0007669"/>
    <property type="project" value="UniProtKB-KW"/>
</dbReference>
<feature type="binding site" evidence="1">
    <location>
        <position position="36"/>
    </location>
    <ligand>
        <name>Mg(2+)</name>
        <dbReference type="ChEBI" id="CHEBI:18420"/>
        <label>1</label>
    </ligand>
</feature>
<keyword evidence="2" id="KW-0378">Hydrolase</keyword>
<keyword evidence="3" id="KW-1185">Reference proteome</keyword>
<evidence type="ECO:0000313" key="3">
    <source>
        <dbReference type="Proteomes" id="UP000234271"/>
    </source>
</evidence>
<dbReference type="Pfam" id="PF03747">
    <property type="entry name" value="ADP_ribosyl_GH"/>
    <property type="match status" value="1"/>
</dbReference>
<dbReference type="OrthoDB" id="9798107at2"/>
<feature type="binding site" evidence="1">
    <location>
        <position position="211"/>
    </location>
    <ligand>
        <name>Mg(2+)</name>
        <dbReference type="ChEBI" id="CHEBI:18420"/>
        <label>1</label>
    </ligand>
</feature>
<proteinExistence type="predicted"/>
<name>A0A2N9YFR5_9GAMM</name>
<comment type="cofactor">
    <cofactor evidence="1">
        <name>Mg(2+)</name>
        <dbReference type="ChEBI" id="CHEBI:18420"/>
    </cofactor>
    <text evidence="1">Binds 2 magnesium ions per subunit.</text>
</comment>
<evidence type="ECO:0000313" key="2">
    <source>
        <dbReference type="EMBL" id="AUI69313.1"/>
    </source>
</evidence>
<dbReference type="RefSeq" id="WP_062153292.1">
    <property type="nucleotide sequence ID" value="NZ_CP012373.2"/>
</dbReference>
<protein>
    <submittedName>
        <fullName evidence="2">ADP-ribosylglycohydrolase family protein</fullName>
    </submittedName>
</protein>
<dbReference type="STRING" id="288004.AL038_12425"/>
<organism evidence="2 3">
    <name type="scientific">Beggiatoa leptomitoformis</name>
    <dbReference type="NCBI Taxonomy" id="288004"/>
    <lineage>
        <taxon>Bacteria</taxon>
        <taxon>Pseudomonadati</taxon>
        <taxon>Pseudomonadota</taxon>
        <taxon>Gammaproteobacteria</taxon>
        <taxon>Thiotrichales</taxon>
        <taxon>Thiotrichaceae</taxon>
        <taxon>Beggiatoa</taxon>
    </lineage>
</organism>
<dbReference type="Gene3D" id="1.10.4080.10">
    <property type="entry name" value="ADP-ribosylation/Crystallin J1"/>
    <property type="match status" value="1"/>
</dbReference>
<sequence length="260" mass="28516">MLGAITGDIVGSIYEWNNIKTTTFPLFQRHCHFTDDSVLTIALADAILQQKDAAETLKDYYHRYPNAGYGARFCAWAEKAESNPYNSWGNGAAMRISAVAYAFDTLDTVLAKATEYTAITHNHPEGIRGALATATAIYLARTGHSKAEIKAHITQEFGYDLQRTCDEIRPHYCFDVSCGGTVPEAIIAFLESTDFENALRLAVSLGGDCDTLTSITGGIAQAFYGGVPDDIAKTTLAFLDEPLQTVTLTFMNQYRMPVNR</sequence>
<feature type="binding site" evidence="1">
    <location>
        <position position="35"/>
    </location>
    <ligand>
        <name>Mg(2+)</name>
        <dbReference type="ChEBI" id="CHEBI:18420"/>
        <label>1</label>
    </ligand>
</feature>
<feature type="binding site" evidence="1">
    <location>
        <position position="208"/>
    </location>
    <ligand>
        <name>Mg(2+)</name>
        <dbReference type="ChEBI" id="CHEBI:18420"/>
        <label>1</label>
    </ligand>
</feature>
<dbReference type="PANTHER" id="PTHR16222">
    <property type="entry name" value="ADP-RIBOSYLGLYCOHYDROLASE"/>
    <property type="match status" value="1"/>
</dbReference>
<dbReference type="Proteomes" id="UP000234271">
    <property type="component" value="Chromosome"/>
</dbReference>
<dbReference type="PANTHER" id="PTHR16222:SF12">
    <property type="entry name" value="ADP-RIBOSYLGLYCOHYDROLASE-RELATED"/>
    <property type="match status" value="1"/>
</dbReference>
<feature type="binding site" evidence="1">
    <location>
        <position position="210"/>
    </location>
    <ligand>
        <name>Mg(2+)</name>
        <dbReference type="ChEBI" id="CHEBI:18420"/>
        <label>1</label>
    </ligand>
</feature>
<reference evidence="3" key="1">
    <citation type="submission" date="2016-12" db="EMBL/GenBank/DDBJ databases">
        <title>Complete Genome Sequence of Beggiatoa leptomitiformis D-401.</title>
        <authorList>
            <person name="Fomenkov A."/>
            <person name="Vincze T."/>
            <person name="Grabovich M."/>
            <person name="Anton B.P."/>
            <person name="Dubinina G."/>
            <person name="Orlova M."/>
            <person name="Belousova E."/>
            <person name="Roberts R.J."/>
        </authorList>
    </citation>
    <scope>NUCLEOTIDE SEQUENCE [LARGE SCALE GENOMIC DNA]</scope>
    <source>
        <strain evidence="3">D-401</strain>
    </source>
</reference>
<keyword evidence="1" id="KW-0460">Magnesium</keyword>
<keyword evidence="1" id="KW-0479">Metal-binding</keyword>
<dbReference type="EMBL" id="CP018889">
    <property type="protein sequence ID" value="AUI69313.1"/>
    <property type="molecule type" value="Genomic_DNA"/>
</dbReference>
<dbReference type="KEGG" id="blep:AL038_12425"/>
<evidence type="ECO:0000256" key="1">
    <source>
        <dbReference type="PIRSR" id="PIRSR605502-1"/>
    </source>
</evidence>
<dbReference type="InterPro" id="IPR005502">
    <property type="entry name" value="Ribosyl_crysJ1"/>
</dbReference>
<feature type="binding site" evidence="1">
    <location>
        <position position="34"/>
    </location>
    <ligand>
        <name>Mg(2+)</name>
        <dbReference type="ChEBI" id="CHEBI:18420"/>
        <label>1</label>
    </ligand>
</feature>
<dbReference type="GO" id="GO:0016787">
    <property type="term" value="F:hydrolase activity"/>
    <property type="evidence" value="ECO:0007669"/>
    <property type="project" value="UniProtKB-KW"/>
</dbReference>